<dbReference type="AlphaFoldDB" id="A0A4R2RBN2"/>
<accession>A0A4R2RBN2</accession>
<dbReference type="Gene3D" id="1.20.120.20">
    <property type="entry name" value="Apolipoprotein"/>
    <property type="match status" value="1"/>
</dbReference>
<evidence type="ECO:0000313" key="2">
    <source>
        <dbReference type="Proteomes" id="UP000294746"/>
    </source>
</evidence>
<dbReference type="PANTHER" id="PTHR32305:SF15">
    <property type="entry name" value="PROTEIN RHSA-RELATED"/>
    <property type="match status" value="1"/>
</dbReference>
<dbReference type="PANTHER" id="PTHR32305">
    <property type="match status" value="1"/>
</dbReference>
<protein>
    <submittedName>
        <fullName evidence="1">RHS repeat-associated protein</fullName>
    </submittedName>
</protein>
<proteinExistence type="predicted"/>
<dbReference type="SUPFAM" id="SSF58091">
    <property type="entry name" value="Clostridium neurotoxins, 'coiled-coil' domain"/>
    <property type="match status" value="1"/>
</dbReference>
<dbReference type="InterPro" id="IPR022385">
    <property type="entry name" value="Rhs_assc_core"/>
</dbReference>
<comment type="caution">
    <text evidence="1">The sequence shown here is derived from an EMBL/GenBank/DDBJ whole genome shotgun (WGS) entry which is preliminary data.</text>
</comment>
<dbReference type="NCBIfam" id="TIGR03696">
    <property type="entry name" value="Rhs_assc_core"/>
    <property type="match status" value="1"/>
</dbReference>
<dbReference type="InterPro" id="IPR036248">
    <property type="entry name" value="Clostridium_toxin_transloc"/>
</dbReference>
<keyword evidence="2" id="KW-1185">Reference proteome</keyword>
<dbReference type="RefSeq" id="WP_165873847.1">
    <property type="nucleotide sequence ID" value="NZ_SLXV01000069.1"/>
</dbReference>
<dbReference type="Gene3D" id="2.180.10.10">
    <property type="entry name" value="RHS repeat-associated core"/>
    <property type="match status" value="1"/>
</dbReference>
<organism evidence="1 2">
    <name type="scientific">Baia soyae</name>
    <dbReference type="NCBI Taxonomy" id="1544746"/>
    <lineage>
        <taxon>Bacteria</taxon>
        <taxon>Bacillati</taxon>
        <taxon>Bacillota</taxon>
        <taxon>Bacilli</taxon>
        <taxon>Bacillales</taxon>
        <taxon>Thermoactinomycetaceae</taxon>
        <taxon>Baia</taxon>
    </lineage>
</organism>
<dbReference type="EMBL" id="SLXV01000069">
    <property type="protein sequence ID" value="TCP60762.1"/>
    <property type="molecule type" value="Genomic_DNA"/>
</dbReference>
<dbReference type="Proteomes" id="UP000294746">
    <property type="component" value="Unassembled WGS sequence"/>
</dbReference>
<name>A0A4R2RBN2_9BACL</name>
<reference evidence="1 2" key="1">
    <citation type="submission" date="2019-03" db="EMBL/GenBank/DDBJ databases">
        <title>Genomic Encyclopedia of Type Strains, Phase IV (KMG-IV): sequencing the most valuable type-strain genomes for metagenomic binning, comparative biology and taxonomic classification.</title>
        <authorList>
            <person name="Goeker M."/>
        </authorList>
    </citation>
    <scope>NUCLEOTIDE SEQUENCE [LARGE SCALE GENOMIC DNA]</scope>
    <source>
        <strain evidence="1 2">DSM 46831</strain>
    </source>
</reference>
<dbReference type="InterPro" id="IPR050708">
    <property type="entry name" value="T6SS_VgrG/RHS"/>
</dbReference>
<sequence length="715" mass="78868">MTGNRHVRCGVGEKLEMTSKAYLSLLDGSVAQWETKKTNGTSLQKHTYEYDLHGNPTKDIYTGLDANNKTINNTYAYTYDPRDRLVRYDKSGTQSSTEEYTLDANSNLVQKTKDGVLSTYKYDKNRLIEETEAGLASKYIYDAMGRVEKITSEGKDKETFAYDQFDRTVEHTKLDKDKATTIKSRFTYDPLDRTTSKVEKAGTDHEKTTAFNYLGTSDQVLSEEIAGKMTRSYTYSAWGERMTMLKEDTKELSYFEAGNRGVEMLTDEQGNVRSTYGYTPYGEDDKDMFTGVDKIDATKPDLEMYNPFRYEGKRWDPNTKSYDLGFRDYRPGEGRFLSSDSYNGAGAHLALMMDTGNYNLYGYAGGNPISNSDPDGHFWGELWDKAKSVGSAIVSTVSSAYETVSTGIKKAYNAAASVVKKAYNAVKSGVKKVYNKAKKLAKKVYNTVKKAYNKVKKTVKKIVNKVKNVVKNVVKPAVKNIVNNVKKAVQSATKSVSQFINGASDRIKSNIFTFGLADLSDPNEEKGVAYHVGAIVGDVISVMAGTSAAIGGGGEVVIACGTTLCMAGAPGAAAASWGTGTAAFSAKNLYNDIGDLISMFSRGGGSRPSAKGLKGKEFEDFLTDNLGGSGSFSKGGRDFDGGVGSKWWEAKSADYWENTLKDPARVGKFRSDMGDRLRIARENGVTYELHSNTPIPQYFKDYMNKKGISYHEWLD</sequence>
<gene>
    <name evidence="1" type="ORF">EDD57_1692</name>
</gene>
<evidence type="ECO:0000313" key="1">
    <source>
        <dbReference type="EMBL" id="TCP60762.1"/>
    </source>
</evidence>